<feature type="compositionally biased region" description="Basic and acidic residues" evidence="7">
    <location>
        <begin position="432"/>
        <end position="443"/>
    </location>
</feature>
<keyword evidence="11" id="KW-1185">Reference proteome</keyword>
<feature type="transmembrane region" description="Helical" evidence="8">
    <location>
        <begin position="330"/>
        <end position="352"/>
    </location>
</feature>
<organism evidence="10 11">
    <name type="scientific">Myiagra hebetior</name>
    <dbReference type="NCBI Taxonomy" id="381031"/>
    <lineage>
        <taxon>Eukaryota</taxon>
        <taxon>Metazoa</taxon>
        <taxon>Chordata</taxon>
        <taxon>Craniata</taxon>
        <taxon>Vertebrata</taxon>
        <taxon>Euteleostomi</taxon>
        <taxon>Archelosauria</taxon>
        <taxon>Archosauria</taxon>
        <taxon>Dinosauria</taxon>
        <taxon>Saurischia</taxon>
        <taxon>Theropoda</taxon>
        <taxon>Coelurosauria</taxon>
        <taxon>Aves</taxon>
        <taxon>Neognathae</taxon>
        <taxon>Neoaves</taxon>
        <taxon>Telluraves</taxon>
        <taxon>Australaves</taxon>
        <taxon>Passeriformes</taxon>
        <taxon>Corvoidea</taxon>
        <taxon>Monarchidae</taxon>
        <taxon>Myiagra</taxon>
    </lineage>
</organism>
<evidence type="ECO:0000256" key="5">
    <source>
        <dbReference type="ARBA" id="ARBA00022989"/>
    </source>
</evidence>
<evidence type="ECO:0000256" key="4">
    <source>
        <dbReference type="ARBA" id="ARBA00022692"/>
    </source>
</evidence>
<feature type="non-terminal residue" evidence="10">
    <location>
        <position position="1"/>
    </location>
</feature>
<evidence type="ECO:0000256" key="9">
    <source>
        <dbReference type="SAM" id="SignalP"/>
    </source>
</evidence>
<feature type="non-terminal residue" evidence="10">
    <location>
        <position position="443"/>
    </location>
</feature>
<feature type="chain" id="PRO_5029770310" description="Chloride channel CLIC-like protein 1" evidence="9">
    <location>
        <begin position="20"/>
        <end position="443"/>
    </location>
</feature>
<comment type="similarity">
    <text evidence="2">Belongs to the chloride channel MCLC family.</text>
</comment>
<protein>
    <recommendedName>
        <fullName evidence="3">Chloride channel CLIC-like protein 1</fullName>
    </recommendedName>
</protein>
<keyword evidence="9" id="KW-0732">Signal</keyword>
<dbReference type="AlphaFoldDB" id="A0A7K9IXK3"/>
<dbReference type="PANTHER" id="PTHR34093">
    <property type="entry name" value="CHLORIDE CHANNEL CLIC-LIKE PROTEIN 1"/>
    <property type="match status" value="1"/>
</dbReference>
<evidence type="ECO:0000256" key="6">
    <source>
        <dbReference type="ARBA" id="ARBA00023136"/>
    </source>
</evidence>
<accession>A0A7K9IXK3</accession>
<sequence>LLPLVLCAVMLTGSCKVREDEWIDPTDMLNYDAASGTMRRPYKGNYHDSEDKALDTVSTEISPSCSRIIDSLQHKLAECEKRNAKSHESRSFYIFKRYLNKILNEAGKLGLPEENVGHVHYDAEIILTRQTYVEILRFVSEEAWQPGALDEALSDILVNFKHHDDQAWKWRFEDAFGIDLYNLFLLLLCLVCIVVVIATELWTRVLWFVQLKRVLLISFFISFAWNWLYLYKLAFAQHQAEIAKMGQFDNVCEEKLDWRGSLIEWLRSTWTFQNDPCQKYYETLLVNPILLVPPTKALAITFTNFVTEPLKHVGQGIGEFIKALMKEIPLILQVPVLIMMALAVLAFCYGAGSSVSALRYLTSSQRRSLPLPASQQEQIAFGQDAGRTADEHSLEQQHPSVPRGPQDRGDASSRPLPRVRAGSGSRSPDTAHASDRLEAQVPE</sequence>
<evidence type="ECO:0000313" key="11">
    <source>
        <dbReference type="Proteomes" id="UP000534930"/>
    </source>
</evidence>
<evidence type="ECO:0000256" key="8">
    <source>
        <dbReference type="SAM" id="Phobius"/>
    </source>
</evidence>
<evidence type="ECO:0000313" key="10">
    <source>
        <dbReference type="EMBL" id="NXH30015.1"/>
    </source>
</evidence>
<evidence type="ECO:0000256" key="3">
    <source>
        <dbReference type="ARBA" id="ARBA00015571"/>
    </source>
</evidence>
<keyword evidence="4 8" id="KW-0812">Transmembrane</keyword>
<keyword evidence="6 8" id="KW-0472">Membrane</keyword>
<proteinExistence type="inferred from homology"/>
<dbReference type="Pfam" id="PF05934">
    <property type="entry name" value="MCLC"/>
    <property type="match status" value="1"/>
</dbReference>
<dbReference type="GO" id="GO:0005783">
    <property type="term" value="C:endoplasmic reticulum"/>
    <property type="evidence" value="ECO:0007669"/>
    <property type="project" value="TreeGrafter"/>
</dbReference>
<evidence type="ECO:0000256" key="7">
    <source>
        <dbReference type="SAM" id="MobiDB-lite"/>
    </source>
</evidence>
<dbReference type="PANTHER" id="PTHR34093:SF1">
    <property type="entry name" value="CHLORIDE CHANNEL CLIC-LIKE PROTEIN 1"/>
    <property type="match status" value="1"/>
</dbReference>
<comment type="subcellular location">
    <subcellularLocation>
        <location evidence="1">Membrane</location>
        <topology evidence="1">Multi-pass membrane protein</topology>
    </subcellularLocation>
</comment>
<feature type="region of interest" description="Disordered" evidence="7">
    <location>
        <begin position="383"/>
        <end position="443"/>
    </location>
</feature>
<dbReference type="InterPro" id="IPR009231">
    <property type="entry name" value="Chloride_chnl_CLIC-like"/>
</dbReference>
<evidence type="ECO:0000256" key="1">
    <source>
        <dbReference type="ARBA" id="ARBA00004141"/>
    </source>
</evidence>
<dbReference type="Proteomes" id="UP000534930">
    <property type="component" value="Unassembled WGS sequence"/>
</dbReference>
<keyword evidence="5 8" id="KW-1133">Transmembrane helix</keyword>
<feature type="transmembrane region" description="Helical" evidence="8">
    <location>
        <begin position="180"/>
        <end position="202"/>
    </location>
</feature>
<dbReference type="GO" id="GO:0016020">
    <property type="term" value="C:membrane"/>
    <property type="evidence" value="ECO:0007669"/>
    <property type="project" value="UniProtKB-SubCell"/>
</dbReference>
<feature type="transmembrane region" description="Helical" evidence="8">
    <location>
        <begin position="214"/>
        <end position="235"/>
    </location>
</feature>
<dbReference type="EMBL" id="VWZQ01006533">
    <property type="protein sequence ID" value="NXH30015.1"/>
    <property type="molecule type" value="Genomic_DNA"/>
</dbReference>
<feature type="signal peptide" evidence="9">
    <location>
        <begin position="1"/>
        <end position="19"/>
    </location>
</feature>
<name>A0A7K9IXK3_9CORV</name>
<comment type="caution">
    <text evidence="10">The sequence shown here is derived from an EMBL/GenBank/DDBJ whole genome shotgun (WGS) entry which is preliminary data.</text>
</comment>
<evidence type="ECO:0000256" key="2">
    <source>
        <dbReference type="ARBA" id="ARBA00005944"/>
    </source>
</evidence>
<dbReference type="GO" id="GO:0005254">
    <property type="term" value="F:chloride channel activity"/>
    <property type="evidence" value="ECO:0007669"/>
    <property type="project" value="TreeGrafter"/>
</dbReference>
<gene>
    <name evidence="10" type="primary">Clcc1</name>
    <name evidence="10" type="ORF">MYIHEB_R07084</name>
</gene>
<reference evidence="10 11" key="1">
    <citation type="submission" date="2019-09" db="EMBL/GenBank/DDBJ databases">
        <title>Bird 10,000 Genomes (B10K) Project - Family phase.</title>
        <authorList>
            <person name="Zhang G."/>
        </authorList>
    </citation>
    <scope>NUCLEOTIDE SEQUENCE [LARGE SCALE GENOMIC DNA]</scope>
    <source>
        <strain evidence="10">B10K-DU-001-33</strain>
        <tissue evidence="10">Muscle</tissue>
    </source>
</reference>